<dbReference type="InterPro" id="IPR036404">
    <property type="entry name" value="Jacalin-like_lectin_dom_sf"/>
</dbReference>
<keyword evidence="1" id="KW-0732">Signal</keyword>
<keyword evidence="3" id="KW-1185">Reference proteome</keyword>
<dbReference type="OrthoDB" id="528252at2759"/>
<evidence type="ECO:0000313" key="2">
    <source>
        <dbReference type="EMBL" id="GBF88704.1"/>
    </source>
</evidence>
<proteinExistence type="predicted"/>
<dbReference type="EMBL" id="BDRX01000006">
    <property type="protein sequence ID" value="GBF88704.1"/>
    <property type="molecule type" value="Genomic_DNA"/>
</dbReference>
<dbReference type="InParanoid" id="A0A2V0NMI3"/>
<feature type="signal peptide" evidence="1">
    <location>
        <begin position="1"/>
        <end position="24"/>
    </location>
</feature>
<dbReference type="AlphaFoldDB" id="A0A2V0NMI3"/>
<dbReference type="STRING" id="307507.A0A2V0NMI3"/>
<gene>
    <name evidence="2" type="ORF">Rsub_01603</name>
</gene>
<feature type="chain" id="PRO_5015906012" evidence="1">
    <location>
        <begin position="25"/>
        <end position="376"/>
    </location>
</feature>
<name>A0A2V0NMI3_9CHLO</name>
<dbReference type="Proteomes" id="UP000247498">
    <property type="component" value="Unassembled WGS sequence"/>
</dbReference>
<accession>A0A2V0NMI3</accession>
<comment type="caution">
    <text evidence="2">The sequence shown here is derived from an EMBL/GenBank/DDBJ whole genome shotgun (WGS) entry which is preliminary data.</text>
</comment>
<reference evidence="2 3" key="1">
    <citation type="journal article" date="2018" name="Sci. Rep.">
        <title>Raphidocelis subcapitata (=Pseudokirchneriella subcapitata) provides an insight into genome evolution and environmental adaptations in the Sphaeropleales.</title>
        <authorList>
            <person name="Suzuki S."/>
            <person name="Yamaguchi H."/>
            <person name="Nakajima N."/>
            <person name="Kawachi M."/>
        </authorList>
    </citation>
    <scope>NUCLEOTIDE SEQUENCE [LARGE SCALE GENOMIC DNA]</scope>
    <source>
        <strain evidence="2 3">NIES-35</strain>
    </source>
</reference>
<protein>
    <submittedName>
        <fullName evidence="2">Tyrosine serine phosphatase</fullName>
    </submittedName>
</protein>
<evidence type="ECO:0000313" key="3">
    <source>
        <dbReference type="Proteomes" id="UP000247498"/>
    </source>
</evidence>
<sequence length="376" mass="38346">MARTGAGLALGLALMALAAGQASARSLDWQLQCAAPAKGDPVIAYSDLYGRPNISDSAWHDDTWAFMEYGPITAMEVYHSGNGWHDPYIGFHPGGEFKGVRPSYGGVTNDLDLLFGARKPHQPFAFALEPGEKIVKVELQHDSVMRWMAFTTNLGHRYEWGFKDQPDAESYVIEAPRPGAYLAAIRGFEGKQLPKELGGYKKRYIIQLGFVWAMPACSGYEWVDARPVGFGGFLSGLFGRRGAGARPPPPAPLPPVMPLGITPAPPMPVEPAPAPAPAPAAVAPLAAGNATGADALAAGRAAGTQGGLFTAKGAAVPAPAAAAGAKPTLVAESAQKGAATAAAAAAAKPAAAAAAGAAGAAPAKAAATKPTAAPAP</sequence>
<evidence type="ECO:0000256" key="1">
    <source>
        <dbReference type="SAM" id="SignalP"/>
    </source>
</evidence>
<dbReference type="Gene3D" id="2.100.10.30">
    <property type="entry name" value="Jacalin-like lectin domain"/>
    <property type="match status" value="1"/>
</dbReference>
<dbReference type="SUPFAM" id="SSF51101">
    <property type="entry name" value="Mannose-binding lectins"/>
    <property type="match status" value="1"/>
</dbReference>
<organism evidence="2 3">
    <name type="scientific">Raphidocelis subcapitata</name>
    <dbReference type="NCBI Taxonomy" id="307507"/>
    <lineage>
        <taxon>Eukaryota</taxon>
        <taxon>Viridiplantae</taxon>
        <taxon>Chlorophyta</taxon>
        <taxon>core chlorophytes</taxon>
        <taxon>Chlorophyceae</taxon>
        <taxon>CS clade</taxon>
        <taxon>Sphaeropleales</taxon>
        <taxon>Selenastraceae</taxon>
        <taxon>Raphidocelis</taxon>
    </lineage>
</organism>